<dbReference type="Proteomes" id="UP001472677">
    <property type="component" value="Unassembled WGS sequence"/>
</dbReference>
<keyword evidence="2" id="KW-0430">Lectin</keyword>
<gene>
    <name evidence="4" type="ORF">V6N12_007072</name>
</gene>
<organism evidence="4 5">
    <name type="scientific">Hibiscus sabdariffa</name>
    <name type="common">roselle</name>
    <dbReference type="NCBI Taxonomy" id="183260"/>
    <lineage>
        <taxon>Eukaryota</taxon>
        <taxon>Viridiplantae</taxon>
        <taxon>Streptophyta</taxon>
        <taxon>Embryophyta</taxon>
        <taxon>Tracheophyta</taxon>
        <taxon>Spermatophyta</taxon>
        <taxon>Magnoliopsida</taxon>
        <taxon>eudicotyledons</taxon>
        <taxon>Gunneridae</taxon>
        <taxon>Pentapetalae</taxon>
        <taxon>rosids</taxon>
        <taxon>malvids</taxon>
        <taxon>Malvales</taxon>
        <taxon>Malvaceae</taxon>
        <taxon>Malvoideae</taxon>
        <taxon>Hibiscus</taxon>
    </lineage>
</organism>
<dbReference type="Gene3D" id="2.60.40.4220">
    <property type="match status" value="1"/>
</dbReference>
<dbReference type="InterPro" id="IPR001220">
    <property type="entry name" value="Legume_lectin_dom"/>
</dbReference>
<dbReference type="InterPro" id="IPR053761">
    <property type="entry name" value="Leguminous_Lectin_Domain_sf"/>
</dbReference>
<dbReference type="InterPro" id="IPR013320">
    <property type="entry name" value="ConA-like_dom_sf"/>
</dbReference>
<evidence type="ECO:0000256" key="1">
    <source>
        <dbReference type="ARBA" id="ARBA00007606"/>
    </source>
</evidence>
<name>A0ABR2F0N8_9ROSI</name>
<proteinExistence type="inferred from homology"/>
<protein>
    <recommendedName>
        <fullName evidence="3">Legume lectin domain-containing protein</fullName>
    </recommendedName>
</protein>
<evidence type="ECO:0000259" key="3">
    <source>
        <dbReference type="Pfam" id="PF00139"/>
    </source>
</evidence>
<dbReference type="Pfam" id="PF00139">
    <property type="entry name" value="Lectin_legB"/>
    <property type="match status" value="1"/>
</dbReference>
<dbReference type="SUPFAM" id="SSF49899">
    <property type="entry name" value="Concanavalin A-like lectins/glucanases"/>
    <property type="match status" value="1"/>
</dbReference>
<evidence type="ECO:0000313" key="4">
    <source>
        <dbReference type="EMBL" id="KAK8568524.1"/>
    </source>
</evidence>
<comment type="similarity">
    <text evidence="1">Belongs to the leguminous lectin family.</text>
</comment>
<reference evidence="4 5" key="1">
    <citation type="journal article" date="2024" name="G3 (Bethesda)">
        <title>Genome assembly of Hibiscus sabdariffa L. provides insights into metabolisms of medicinal natural products.</title>
        <authorList>
            <person name="Kim T."/>
        </authorList>
    </citation>
    <scope>NUCLEOTIDE SEQUENCE [LARGE SCALE GENOMIC DNA]</scope>
    <source>
        <strain evidence="4">TK-2024</strain>
        <tissue evidence="4">Old leaves</tissue>
    </source>
</reference>
<comment type="caution">
    <text evidence="4">The sequence shown here is derived from an EMBL/GenBank/DDBJ whole genome shotgun (WGS) entry which is preliminary data.</text>
</comment>
<dbReference type="EMBL" id="JBBPBM010000009">
    <property type="protein sequence ID" value="KAK8568524.1"/>
    <property type="molecule type" value="Genomic_DNA"/>
</dbReference>
<sequence length="114" mass="13101">MGNFSNHPMVDEFNTVQDFEFQDMDDNHVGININTLHSNASVPAANYTRGGSTKQNLTLKSGKLIQAWIDYDFVENVMNVTSNNPTPPILSLRWFLSFNRQCACYFLLYFRVEL</sequence>
<keyword evidence="5" id="KW-1185">Reference proteome</keyword>
<evidence type="ECO:0000313" key="5">
    <source>
        <dbReference type="Proteomes" id="UP001472677"/>
    </source>
</evidence>
<feature type="domain" description="Legume lectin" evidence="3">
    <location>
        <begin position="2"/>
        <end position="92"/>
    </location>
</feature>
<dbReference type="InterPro" id="IPR050258">
    <property type="entry name" value="Leguminous_Lectin"/>
</dbReference>
<evidence type="ECO:0000256" key="2">
    <source>
        <dbReference type="ARBA" id="ARBA00022734"/>
    </source>
</evidence>
<dbReference type="PANTHER" id="PTHR32401">
    <property type="entry name" value="CONCANAVALIN A-LIKE LECTIN FAMILY PROTEIN"/>
    <property type="match status" value="1"/>
</dbReference>
<accession>A0ABR2F0N8</accession>
<dbReference type="PANTHER" id="PTHR32401:SF49">
    <property type="entry name" value="OS10G0129200 PROTEIN"/>
    <property type="match status" value="1"/>
</dbReference>